<dbReference type="Pfam" id="PF06560">
    <property type="entry name" value="GPI"/>
    <property type="match status" value="1"/>
</dbReference>
<dbReference type="Gene3D" id="2.60.120.10">
    <property type="entry name" value="Jelly Rolls"/>
    <property type="match status" value="1"/>
</dbReference>
<dbReference type="EMBL" id="LWHJ01000022">
    <property type="protein sequence ID" value="OAQ40342.1"/>
    <property type="molecule type" value="Genomic_DNA"/>
</dbReference>
<dbReference type="GO" id="GO:0006096">
    <property type="term" value="P:glycolytic process"/>
    <property type="evidence" value="ECO:0007669"/>
    <property type="project" value="UniProtKB-UniPathway"/>
</dbReference>
<evidence type="ECO:0000256" key="4">
    <source>
        <dbReference type="ARBA" id="ARBA00022432"/>
    </source>
</evidence>
<dbReference type="AlphaFoldDB" id="A0A179DHR5"/>
<dbReference type="STRING" id="1826909.A5893_05155"/>
<evidence type="ECO:0000313" key="8">
    <source>
        <dbReference type="EMBL" id="OAQ40342.1"/>
    </source>
</evidence>
<evidence type="ECO:0000259" key="7">
    <source>
        <dbReference type="Pfam" id="PF06560"/>
    </source>
</evidence>
<dbReference type="EC" id="5.3.1.9" evidence="3"/>
<dbReference type="SUPFAM" id="SSF51182">
    <property type="entry name" value="RmlC-like cupins"/>
    <property type="match status" value="1"/>
</dbReference>
<sequence>MTTHTALSSITFFSDDLKGKEVINKVTSIGLLKDVFADEKSRAAIDQDKLVYEVQAYLPVQEGTLGGLYLGITKIHPGKVADEYFMTRGHFHELSDRAEYYWGIKGEGYLILMDRDRNTRMEKMTEGSLHYIQAHTAHRVVNTGNSILSFGACWPSDAGHDYKEIADHGFSARLMDQNGNPELVVV</sequence>
<dbReference type="Proteomes" id="UP000078459">
    <property type="component" value="Unassembled WGS sequence"/>
</dbReference>
<dbReference type="InterPro" id="IPR011051">
    <property type="entry name" value="RmlC_Cupin_sf"/>
</dbReference>
<dbReference type="UniPathway" id="UPA00109">
    <property type="reaction ID" value="UER00181"/>
</dbReference>
<keyword evidence="5" id="KW-0324">Glycolysis</keyword>
<dbReference type="RefSeq" id="WP_068821579.1">
    <property type="nucleotide sequence ID" value="NZ_LWHJ01000022.1"/>
</dbReference>
<evidence type="ECO:0000256" key="3">
    <source>
        <dbReference type="ARBA" id="ARBA00011952"/>
    </source>
</evidence>
<dbReference type="InterPro" id="IPR010551">
    <property type="entry name" value="G6P_isomerase_prok"/>
</dbReference>
<keyword evidence="4" id="KW-0312">Gluconeogenesis</keyword>
<gene>
    <name evidence="8" type="ORF">A5893_05155</name>
</gene>
<organism evidence="8 9">
    <name type="scientific">Pedobacter psychrophilus</name>
    <dbReference type="NCBI Taxonomy" id="1826909"/>
    <lineage>
        <taxon>Bacteria</taxon>
        <taxon>Pseudomonadati</taxon>
        <taxon>Bacteroidota</taxon>
        <taxon>Sphingobacteriia</taxon>
        <taxon>Sphingobacteriales</taxon>
        <taxon>Sphingobacteriaceae</taxon>
        <taxon>Pedobacter</taxon>
    </lineage>
</organism>
<proteinExistence type="inferred from homology"/>
<feature type="domain" description="Glucose-6-phosphate isomerase prokaryote" evidence="7">
    <location>
        <begin position="33"/>
        <end position="179"/>
    </location>
</feature>
<keyword evidence="8" id="KW-0413">Isomerase</keyword>
<dbReference type="CDD" id="cd02218">
    <property type="entry name" value="cupin_PGI"/>
    <property type="match status" value="1"/>
</dbReference>
<dbReference type="GO" id="GO:0005737">
    <property type="term" value="C:cytoplasm"/>
    <property type="evidence" value="ECO:0007669"/>
    <property type="project" value="InterPro"/>
</dbReference>
<dbReference type="InterPro" id="IPR014710">
    <property type="entry name" value="RmlC-like_jellyroll"/>
</dbReference>
<evidence type="ECO:0000256" key="2">
    <source>
        <dbReference type="ARBA" id="ARBA00006542"/>
    </source>
</evidence>
<dbReference type="GO" id="GO:0004347">
    <property type="term" value="F:glucose-6-phosphate isomerase activity"/>
    <property type="evidence" value="ECO:0007669"/>
    <property type="project" value="UniProtKB-EC"/>
</dbReference>
<comment type="similarity">
    <text evidence="2">Belongs to the archaeal-type GPI family.</text>
</comment>
<accession>A0A179DHR5</accession>
<name>A0A179DHR5_9SPHI</name>
<dbReference type="OrthoDB" id="5592106at2"/>
<reference evidence="8 9" key="1">
    <citation type="submission" date="2016-04" db="EMBL/GenBank/DDBJ databases">
        <authorList>
            <person name="Evans L.H."/>
            <person name="Alamgir A."/>
            <person name="Owens N."/>
            <person name="Weber N.D."/>
            <person name="Virtaneva K."/>
            <person name="Barbian K."/>
            <person name="Babar A."/>
            <person name="Rosenke K."/>
        </authorList>
    </citation>
    <scope>NUCLEOTIDE SEQUENCE [LARGE SCALE GENOMIC DNA]</scope>
    <source>
        <strain evidence="8 9">CCM 8644</strain>
    </source>
</reference>
<comment type="caution">
    <text evidence="8">The sequence shown here is derived from an EMBL/GenBank/DDBJ whole genome shotgun (WGS) entry which is preliminary data.</text>
</comment>
<evidence type="ECO:0000256" key="6">
    <source>
        <dbReference type="ARBA" id="ARBA00029321"/>
    </source>
</evidence>
<reference evidence="8 9" key="2">
    <citation type="submission" date="2016-06" db="EMBL/GenBank/DDBJ databases">
        <title>Pedobacter psychrophilus sp. nov., isolated from Antarctic fragmentary rock.</title>
        <authorList>
            <person name="Svec P."/>
        </authorList>
    </citation>
    <scope>NUCLEOTIDE SEQUENCE [LARGE SCALE GENOMIC DNA]</scope>
    <source>
        <strain evidence="8 9">CCM 8644</strain>
    </source>
</reference>
<protein>
    <recommendedName>
        <fullName evidence="3">glucose-6-phosphate isomerase</fullName>
        <ecNumber evidence="3">5.3.1.9</ecNumber>
    </recommendedName>
</protein>
<evidence type="ECO:0000313" key="9">
    <source>
        <dbReference type="Proteomes" id="UP000078459"/>
    </source>
</evidence>
<dbReference type="GO" id="GO:0006094">
    <property type="term" value="P:gluconeogenesis"/>
    <property type="evidence" value="ECO:0007669"/>
    <property type="project" value="UniProtKB-KW"/>
</dbReference>
<keyword evidence="9" id="KW-1185">Reference proteome</keyword>
<evidence type="ECO:0000256" key="1">
    <source>
        <dbReference type="ARBA" id="ARBA00004926"/>
    </source>
</evidence>
<evidence type="ECO:0000256" key="5">
    <source>
        <dbReference type="ARBA" id="ARBA00023152"/>
    </source>
</evidence>
<comment type="catalytic activity">
    <reaction evidence="6">
        <text>alpha-D-glucose 6-phosphate = beta-D-fructose 6-phosphate</text>
        <dbReference type="Rhea" id="RHEA:11816"/>
        <dbReference type="ChEBI" id="CHEBI:57634"/>
        <dbReference type="ChEBI" id="CHEBI:58225"/>
        <dbReference type="EC" id="5.3.1.9"/>
    </reaction>
</comment>
<comment type="pathway">
    <text evidence="1">Carbohydrate degradation; glycolysis; D-glyceraldehyde 3-phosphate and glycerone phosphate from D-glucose: step 2/4.</text>
</comment>